<evidence type="ECO:0000259" key="3">
    <source>
        <dbReference type="PROSITE" id="PS50405"/>
    </source>
</evidence>
<dbReference type="Gene3D" id="1.20.1050.10">
    <property type="match status" value="1"/>
</dbReference>
<gene>
    <name evidence="4" type="ORF">PTTT1_LOCUS6685</name>
</gene>
<dbReference type="PROSITE" id="PS51257">
    <property type="entry name" value="PROKAR_LIPOPROTEIN"/>
    <property type="match status" value="1"/>
</dbReference>
<keyword evidence="1" id="KW-1133">Transmembrane helix</keyword>
<dbReference type="Gene3D" id="1.10.490.20">
    <property type="entry name" value="Phycocyanins"/>
    <property type="match status" value="1"/>
</dbReference>
<dbReference type="SUPFAM" id="SSF52833">
    <property type="entry name" value="Thioredoxin-like"/>
    <property type="match status" value="1"/>
</dbReference>
<dbReference type="CDD" id="cd00299">
    <property type="entry name" value="GST_C_family"/>
    <property type="match status" value="1"/>
</dbReference>
<protein>
    <recommendedName>
        <fullName evidence="5">Glutathione S-transferase</fullName>
    </recommendedName>
</protein>
<dbReference type="InterPro" id="IPR036282">
    <property type="entry name" value="Glutathione-S-Trfase_C_sf"/>
</dbReference>
<dbReference type="PANTHER" id="PTHR43968">
    <property type="match status" value="1"/>
</dbReference>
<keyword evidence="1" id="KW-0812">Transmembrane</keyword>
<dbReference type="PANTHER" id="PTHR43968:SF14">
    <property type="entry name" value="GLUTATHIONE S-TRANSFERASE"/>
    <property type="match status" value="1"/>
</dbReference>
<proteinExistence type="predicted"/>
<evidence type="ECO:0000259" key="2">
    <source>
        <dbReference type="PROSITE" id="PS50404"/>
    </source>
</evidence>
<dbReference type="Proteomes" id="UP000836788">
    <property type="component" value="Chromosome 10"/>
</dbReference>
<dbReference type="InterPro" id="IPR010987">
    <property type="entry name" value="Glutathione-S-Trfase_C-like"/>
</dbReference>
<dbReference type="EMBL" id="OU594951">
    <property type="protein sequence ID" value="CAG9278363.1"/>
    <property type="molecule type" value="Genomic_DNA"/>
</dbReference>
<dbReference type="PROSITE" id="PS50404">
    <property type="entry name" value="GST_NTER"/>
    <property type="match status" value="1"/>
</dbReference>
<reference evidence="4" key="1">
    <citation type="submission" date="2022-02" db="EMBL/GenBank/DDBJ databases">
        <authorList>
            <person name="Giguere J D."/>
        </authorList>
    </citation>
    <scope>NUCLEOTIDE SEQUENCE</scope>
    <source>
        <strain evidence="4">CCAP 1055/1</strain>
    </source>
</reference>
<evidence type="ECO:0000256" key="1">
    <source>
        <dbReference type="SAM" id="Phobius"/>
    </source>
</evidence>
<dbReference type="InterPro" id="IPR036249">
    <property type="entry name" value="Thioredoxin-like_sf"/>
</dbReference>
<sequence length="578" mass="64521">MTIRIQPTVPSPKIYYYSYCYCWWYMGLVTLAVSCILRPPALLVHGWATTPTRVLGIVGRTSALVASSAETTRHRHGASLSMSQSPSSSSFGSILGNLVSSSSWRNRSNSGPSAVPGLDQALIESPRSSWNEIRSLLESRMTTNAERNFRNNLSTGYGVASPLHNVRLYDEANQESDVRVTFYRDSASWCPYCQKVWMTLEEKRIPYRVERVNMRCYGDKPASFFRIQPGGQIPVAVIDGKVYGQSNDILYALEEAFPQHKSLAPPQGMAMEAQRLLRLERSLFSVWMYWLTGGRQRDEFRATLAEVETALAQNTDGPFFLGRDVTMVDCMFAPFLERMAASLLYFKGFQFRVAPGVPTDYPAINAWFDAMETRESYQLTKSDYYTHCWDLPPQLGGCVYEKGGEPFEQAINGDRRLDGTHKSWELPLAPHNGGIEPDWEWAGDEAAARREAVERVSANHQAIVKFAARGAGTKGLVPFSAPLADPKATPNEAVLQAVDTCLQIVCLALLEGTDKYDTDMVKVAHIIQEKGGQEFTNGVVASLAYLRDRVGVPRDMRLPAARQLRAHLNWSVGKLLDT</sequence>
<dbReference type="CDD" id="cd00570">
    <property type="entry name" value="GST_N_family"/>
    <property type="match status" value="1"/>
</dbReference>
<feature type="domain" description="GST N-terminal" evidence="2">
    <location>
        <begin position="180"/>
        <end position="261"/>
    </location>
</feature>
<dbReference type="SUPFAM" id="SSF47616">
    <property type="entry name" value="GST C-terminal domain-like"/>
    <property type="match status" value="1"/>
</dbReference>
<dbReference type="InterPro" id="IPR040079">
    <property type="entry name" value="Glutathione_S-Trfase"/>
</dbReference>
<dbReference type="PROSITE" id="PS50405">
    <property type="entry name" value="GST_CTER"/>
    <property type="match status" value="1"/>
</dbReference>
<evidence type="ECO:0008006" key="5">
    <source>
        <dbReference type="Google" id="ProtNLM"/>
    </source>
</evidence>
<feature type="transmembrane region" description="Helical" evidence="1">
    <location>
        <begin position="14"/>
        <end position="37"/>
    </location>
</feature>
<organism evidence="4">
    <name type="scientific">Phaeodactylum tricornutum</name>
    <name type="common">Diatom</name>
    <dbReference type="NCBI Taxonomy" id="2850"/>
    <lineage>
        <taxon>Eukaryota</taxon>
        <taxon>Sar</taxon>
        <taxon>Stramenopiles</taxon>
        <taxon>Ochrophyta</taxon>
        <taxon>Bacillariophyta</taxon>
        <taxon>Bacillariophyceae</taxon>
        <taxon>Bacillariophycidae</taxon>
        <taxon>Naviculales</taxon>
        <taxon>Phaeodactylaceae</taxon>
        <taxon>Phaeodactylum</taxon>
    </lineage>
</organism>
<accession>A0A8J9X3F9</accession>
<dbReference type="InterPro" id="IPR038719">
    <property type="entry name" value="Phycobilisome_asu/bsu_sf"/>
</dbReference>
<keyword evidence="1" id="KW-0472">Membrane</keyword>
<feature type="domain" description="GST C-terminal" evidence="3">
    <location>
        <begin position="265"/>
        <end position="394"/>
    </location>
</feature>
<dbReference type="SFLD" id="SFLDG00358">
    <property type="entry name" value="Main_(cytGST)"/>
    <property type="match status" value="1"/>
</dbReference>
<dbReference type="Pfam" id="PF13409">
    <property type="entry name" value="GST_N_2"/>
    <property type="match status" value="1"/>
</dbReference>
<dbReference type="Pfam" id="PF13410">
    <property type="entry name" value="GST_C_2"/>
    <property type="match status" value="1"/>
</dbReference>
<dbReference type="InterPro" id="IPR004045">
    <property type="entry name" value="Glutathione_S-Trfase_N"/>
</dbReference>
<dbReference type="InterPro" id="IPR050983">
    <property type="entry name" value="GST_Omega/HSP26"/>
</dbReference>
<dbReference type="AlphaFoldDB" id="A0A8J9X3F9"/>
<dbReference type="SFLD" id="SFLDS00019">
    <property type="entry name" value="Glutathione_Transferase_(cytos"/>
    <property type="match status" value="1"/>
</dbReference>
<evidence type="ECO:0000313" key="4">
    <source>
        <dbReference type="EMBL" id="CAG9278363.1"/>
    </source>
</evidence>
<dbReference type="PROSITE" id="PS51354">
    <property type="entry name" value="GLUTAREDOXIN_2"/>
    <property type="match status" value="1"/>
</dbReference>
<name>A0A8J9X3F9_PHATR</name>
<dbReference type="Gene3D" id="3.40.30.10">
    <property type="entry name" value="Glutaredoxin"/>
    <property type="match status" value="1"/>
</dbReference>
<dbReference type="GO" id="GO:0005737">
    <property type="term" value="C:cytoplasm"/>
    <property type="evidence" value="ECO:0007669"/>
    <property type="project" value="TreeGrafter"/>
</dbReference>